<dbReference type="AlphaFoldDB" id="A0A8J3A0C2"/>
<reference evidence="3" key="3">
    <citation type="submission" date="2020-09" db="EMBL/GenBank/DDBJ databases">
        <authorList>
            <person name="Sun Q."/>
            <person name="Zhou Y."/>
        </authorList>
    </citation>
    <scope>NUCLEOTIDE SEQUENCE</scope>
    <source>
        <strain evidence="3">CGMCC 1.14984</strain>
    </source>
</reference>
<protein>
    <submittedName>
        <fullName evidence="3 4">Amidohydrolase</fullName>
    </submittedName>
</protein>
<sequence>MIDAHQHFWRLGNHDCTWPTPDLKAIYRDFLPGDLAPLLAENGVTGTILVQSQESEADTRFLLQLAGENDMIRGVVGWTDLAAADAPEKIDRLAGNRFLKGLRPMLQGMDDANWILSDRLSAGLDSMETHSLSLDTLIMTRHLPVITTLARRRPQLAIVIDHAAKPPLADGNLAEWDEVMRSAASCPNVSCKLSGLLTEAGTNPDLALIRRTISRLLDLFGEERLIWGSDWPVHTLAGTYGDWLSLCLETTGPSPLIYGVNATRFYRL</sequence>
<comment type="caution">
    <text evidence="3">The sequence shown here is derived from an EMBL/GenBank/DDBJ whole genome shotgun (WGS) entry which is preliminary data.</text>
</comment>
<dbReference type="Gene3D" id="3.20.20.140">
    <property type="entry name" value="Metal-dependent hydrolases"/>
    <property type="match status" value="1"/>
</dbReference>
<dbReference type="Pfam" id="PF04909">
    <property type="entry name" value="Amidohydro_2"/>
    <property type="match status" value="1"/>
</dbReference>
<gene>
    <name evidence="4" type="ORF">FF098_000970</name>
    <name evidence="3" type="ORF">GCM10011355_01950</name>
</gene>
<evidence type="ECO:0000313" key="3">
    <source>
        <dbReference type="EMBL" id="GGH92442.1"/>
    </source>
</evidence>
<evidence type="ECO:0000313" key="5">
    <source>
        <dbReference type="Proteomes" id="UP000621856"/>
    </source>
</evidence>
<dbReference type="EMBL" id="BMGZ01000001">
    <property type="protein sequence ID" value="GGH92442.1"/>
    <property type="molecule type" value="Genomic_DNA"/>
</dbReference>
<keyword evidence="6" id="KW-1185">Reference proteome</keyword>
<dbReference type="InterPro" id="IPR032466">
    <property type="entry name" value="Metal_Hydrolase"/>
</dbReference>
<dbReference type="Proteomes" id="UP000818603">
    <property type="component" value="Unassembled WGS sequence"/>
</dbReference>
<accession>A0A8J3A0C2</accession>
<feature type="domain" description="Amidohydrolase-related" evidence="2">
    <location>
        <begin position="2"/>
        <end position="268"/>
    </location>
</feature>
<evidence type="ECO:0000313" key="6">
    <source>
        <dbReference type="Proteomes" id="UP000818603"/>
    </source>
</evidence>
<dbReference type="InterPro" id="IPR052350">
    <property type="entry name" value="Metallo-dep_Lactonases"/>
</dbReference>
<reference evidence="3" key="1">
    <citation type="journal article" date="2014" name="Int. J. Syst. Evol. Microbiol.">
        <title>Complete genome sequence of Corynebacterium casei LMG S-19264T (=DSM 44701T), isolated from a smear-ripened cheese.</title>
        <authorList>
            <consortium name="US DOE Joint Genome Institute (JGI-PGF)"/>
            <person name="Walter F."/>
            <person name="Albersmeier A."/>
            <person name="Kalinowski J."/>
            <person name="Ruckert C."/>
        </authorList>
    </citation>
    <scope>NUCLEOTIDE SEQUENCE</scope>
    <source>
        <strain evidence="3">CGMCC 1.14984</strain>
    </source>
</reference>
<dbReference type="Proteomes" id="UP000621856">
    <property type="component" value="Unassembled WGS sequence"/>
</dbReference>
<dbReference type="PANTHER" id="PTHR43569:SF2">
    <property type="entry name" value="AMIDOHYDROLASE-RELATED DOMAIN-CONTAINING PROTEIN"/>
    <property type="match status" value="1"/>
</dbReference>
<dbReference type="RefSeq" id="WP_155136070.1">
    <property type="nucleotide sequence ID" value="NZ_BMGZ01000001.1"/>
</dbReference>
<dbReference type="EMBL" id="VCJR02000001">
    <property type="protein sequence ID" value="NHK26474.1"/>
    <property type="molecule type" value="Genomic_DNA"/>
</dbReference>
<evidence type="ECO:0000259" key="2">
    <source>
        <dbReference type="Pfam" id="PF04909"/>
    </source>
</evidence>
<reference evidence="4 6" key="2">
    <citation type="submission" date="2020-02" db="EMBL/GenBank/DDBJ databases">
        <title>Genome sequence of Parvularcula flava strain NH6-79.</title>
        <authorList>
            <person name="Abdul Karim M.H."/>
            <person name="Lam M.Q."/>
            <person name="Chen S.J."/>
            <person name="Yahya A."/>
            <person name="Shahir S."/>
            <person name="Shamsir M.S."/>
            <person name="Chong C.S."/>
        </authorList>
    </citation>
    <scope>NUCLEOTIDE SEQUENCE [LARGE SCALE GENOMIC DNA]</scope>
    <source>
        <strain evidence="4 6">NH6-79</strain>
    </source>
</reference>
<organism evidence="3 5">
    <name type="scientific">Aquisalinus luteolus</name>
    <dbReference type="NCBI Taxonomy" id="1566827"/>
    <lineage>
        <taxon>Bacteria</taxon>
        <taxon>Pseudomonadati</taxon>
        <taxon>Pseudomonadota</taxon>
        <taxon>Alphaproteobacteria</taxon>
        <taxon>Parvularculales</taxon>
        <taxon>Parvularculaceae</taxon>
        <taxon>Aquisalinus</taxon>
    </lineage>
</organism>
<evidence type="ECO:0000256" key="1">
    <source>
        <dbReference type="ARBA" id="ARBA00038310"/>
    </source>
</evidence>
<proteinExistence type="inferred from homology"/>
<dbReference type="PANTHER" id="PTHR43569">
    <property type="entry name" value="AMIDOHYDROLASE"/>
    <property type="match status" value="1"/>
</dbReference>
<evidence type="ECO:0000313" key="4">
    <source>
        <dbReference type="EMBL" id="NHK26474.1"/>
    </source>
</evidence>
<dbReference type="SUPFAM" id="SSF51556">
    <property type="entry name" value="Metallo-dependent hydrolases"/>
    <property type="match status" value="1"/>
</dbReference>
<name>A0A8J3A0C2_9PROT</name>
<comment type="similarity">
    <text evidence="1">Belongs to the metallo-dependent hydrolases superfamily.</text>
</comment>
<dbReference type="GO" id="GO:0016787">
    <property type="term" value="F:hydrolase activity"/>
    <property type="evidence" value="ECO:0007669"/>
    <property type="project" value="InterPro"/>
</dbReference>
<dbReference type="InterPro" id="IPR006680">
    <property type="entry name" value="Amidohydro-rel"/>
</dbReference>